<evidence type="ECO:0000256" key="1">
    <source>
        <dbReference type="ARBA" id="ARBA00023157"/>
    </source>
</evidence>
<keyword evidence="1" id="KW-1015">Disulfide bond</keyword>
<dbReference type="EMBL" id="JANBPT010000621">
    <property type="protein sequence ID" value="KAJ1915626.1"/>
    <property type="molecule type" value="Genomic_DNA"/>
</dbReference>
<keyword evidence="5" id="KW-1185">Reference proteome</keyword>
<proteinExistence type="predicted"/>
<feature type="signal peptide" evidence="2">
    <location>
        <begin position="1"/>
        <end position="22"/>
    </location>
</feature>
<dbReference type="SUPFAM" id="SSF52833">
    <property type="entry name" value="Thioredoxin-like"/>
    <property type="match status" value="1"/>
</dbReference>
<dbReference type="PROSITE" id="PS51352">
    <property type="entry name" value="THIOREDOXIN_2"/>
    <property type="match status" value="1"/>
</dbReference>
<evidence type="ECO:0000313" key="5">
    <source>
        <dbReference type="Proteomes" id="UP001150569"/>
    </source>
</evidence>
<dbReference type="PROSITE" id="PS00194">
    <property type="entry name" value="THIOREDOXIN_1"/>
    <property type="match status" value="1"/>
</dbReference>
<feature type="chain" id="PRO_5040791422" evidence="2">
    <location>
        <begin position="23"/>
        <end position="145"/>
    </location>
</feature>
<protein>
    <submittedName>
        <fullName evidence="4">Thioredoxin trx1</fullName>
    </submittedName>
</protein>
<dbReference type="FunFam" id="3.40.30.10:FF:000245">
    <property type="entry name" value="Thioredoxin"/>
    <property type="match status" value="1"/>
</dbReference>
<dbReference type="InterPro" id="IPR017937">
    <property type="entry name" value="Thioredoxin_CS"/>
</dbReference>
<name>A0A9W7ZY68_9FUNG</name>
<dbReference type="InterPro" id="IPR013766">
    <property type="entry name" value="Thioredoxin_domain"/>
</dbReference>
<dbReference type="AlphaFoldDB" id="A0A9W7ZY68"/>
<dbReference type="Proteomes" id="UP001150569">
    <property type="component" value="Unassembled WGS sequence"/>
</dbReference>
<evidence type="ECO:0000313" key="4">
    <source>
        <dbReference type="EMBL" id="KAJ1915626.1"/>
    </source>
</evidence>
<accession>A0A9W7ZY68</accession>
<dbReference type="PANTHER" id="PTHR46115">
    <property type="entry name" value="THIOREDOXIN-LIKE PROTEIN 1"/>
    <property type="match status" value="1"/>
</dbReference>
<reference evidence="4" key="1">
    <citation type="submission" date="2022-07" db="EMBL/GenBank/DDBJ databases">
        <title>Phylogenomic reconstructions and comparative analyses of Kickxellomycotina fungi.</title>
        <authorList>
            <person name="Reynolds N.K."/>
            <person name="Stajich J.E."/>
            <person name="Barry K."/>
            <person name="Grigoriev I.V."/>
            <person name="Crous P."/>
            <person name="Smith M.E."/>
        </authorList>
    </citation>
    <scope>NUCLEOTIDE SEQUENCE</scope>
    <source>
        <strain evidence="4">RSA 861</strain>
    </source>
</reference>
<gene>
    <name evidence="4" type="primary">TRX1</name>
    <name evidence="4" type="ORF">IWQ60_008378</name>
</gene>
<sequence>MTVVEILFFLVVVFIFIQTVNKSSTSPSSSSTNPSSNMAGKVVEVKSKAEFENLIKANARVIVDFSATWCGPCKAIAPIFAKLSEAHGNIKFVKVDVDEVAEVAREYNVTAMPTFLFIKDGSVVGEPLRGANPSALGAQVAQFAA</sequence>
<feature type="domain" description="Thioredoxin" evidence="3">
    <location>
        <begin position="20"/>
        <end position="145"/>
    </location>
</feature>
<dbReference type="Pfam" id="PF00085">
    <property type="entry name" value="Thioredoxin"/>
    <property type="match status" value="1"/>
</dbReference>
<keyword evidence="2" id="KW-0732">Signal</keyword>
<evidence type="ECO:0000256" key="2">
    <source>
        <dbReference type="SAM" id="SignalP"/>
    </source>
</evidence>
<dbReference type="PRINTS" id="PR00421">
    <property type="entry name" value="THIOREDOXIN"/>
</dbReference>
<organism evidence="4 5">
    <name type="scientific">Tieghemiomyces parasiticus</name>
    <dbReference type="NCBI Taxonomy" id="78921"/>
    <lineage>
        <taxon>Eukaryota</taxon>
        <taxon>Fungi</taxon>
        <taxon>Fungi incertae sedis</taxon>
        <taxon>Zoopagomycota</taxon>
        <taxon>Kickxellomycotina</taxon>
        <taxon>Dimargaritomycetes</taxon>
        <taxon>Dimargaritales</taxon>
        <taxon>Dimargaritaceae</taxon>
        <taxon>Tieghemiomyces</taxon>
    </lineage>
</organism>
<evidence type="ECO:0000259" key="3">
    <source>
        <dbReference type="PROSITE" id="PS51352"/>
    </source>
</evidence>
<dbReference type="InterPro" id="IPR036249">
    <property type="entry name" value="Thioredoxin-like_sf"/>
</dbReference>
<comment type="caution">
    <text evidence="4">The sequence shown here is derived from an EMBL/GenBank/DDBJ whole genome shotgun (WGS) entry which is preliminary data.</text>
</comment>
<dbReference type="Gene3D" id="3.40.30.10">
    <property type="entry name" value="Glutaredoxin"/>
    <property type="match status" value="1"/>
</dbReference>
<dbReference type="OrthoDB" id="19690at2759"/>
<dbReference type="CDD" id="cd02947">
    <property type="entry name" value="TRX_family"/>
    <property type="match status" value="1"/>
</dbReference>